<dbReference type="InterPro" id="IPR007344">
    <property type="entry name" value="GrpB/CoaE"/>
</dbReference>
<dbReference type="SUPFAM" id="SSF81301">
    <property type="entry name" value="Nucleotidyltransferase"/>
    <property type="match status" value="1"/>
</dbReference>
<reference evidence="1 2" key="1">
    <citation type="submission" date="2010-01" db="EMBL/GenBank/DDBJ databases">
        <authorList>
            <person name="Muzny D."/>
            <person name="Qin X."/>
            <person name="Deng J."/>
            <person name="Jiang H."/>
            <person name="Liu Y."/>
            <person name="Qu J."/>
            <person name="Song X.-Z."/>
            <person name="Zhang L."/>
            <person name="Thornton R."/>
            <person name="Coyle M."/>
            <person name="Francisco L."/>
            <person name="Jackson L."/>
            <person name="Javaid M."/>
            <person name="Korchina V."/>
            <person name="Kovar C."/>
            <person name="Mata R."/>
            <person name="Mathew T."/>
            <person name="Ngo R."/>
            <person name="Nguyen L."/>
            <person name="Nguyen N."/>
            <person name="Okwuonu G."/>
            <person name="Ongeri F."/>
            <person name="Pham C."/>
            <person name="Simmons D."/>
            <person name="Wilczek-Boney K."/>
            <person name="Hale W."/>
            <person name="Jakkamsetti A."/>
            <person name="Pham P."/>
            <person name="Ruth R."/>
            <person name="San Lucas F."/>
            <person name="Warren J."/>
            <person name="Zhang J."/>
            <person name="Zhao Z."/>
            <person name="Zhou C."/>
            <person name="Zhu D."/>
            <person name="Lee S."/>
            <person name="Bess C."/>
            <person name="Blankenburg K."/>
            <person name="Forbes L."/>
            <person name="Fu Q."/>
            <person name="Gubbala S."/>
            <person name="Hirani K."/>
            <person name="Jayaseelan J.C."/>
            <person name="Lara F."/>
            <person name="Munidasa M."/>
            <person name="Palculict T."/>
            <person name="Patil S."/>
            <person name="Pu L.-L."/>
            <person name="Saada N."/>
            <person name="Tang L."/>
            <person name="Weissenberger G."/>
            <person name="Zhu Y."/>
            <person name="Hemphill L."/>
            <person name="Shang Y."/>
            <person name="Youmans B."/>
            <person name="Ayvaz T."/>
            <person name="Ross M."/>
            <person name="Santibanez J."/>
            <person name="Aqrawi P."/>
            <person name="Gross S."/>
            <person name="Joshi V."/>
            <person name="Fowler G."/>
            <person name="Nazareth L."/>
            <person name="Reid J."/>
            <person name="Worley K."/>
            <person name="Petrosino J."/>
            <person name="Highlander S."/>
            <person name="Gibbs R."/>
        </authorList>
    </citation>
    <scope>NUCLEOTIDE SEQUENCE [LARGE SCALE GENOMIC DNA]</scope>
    <source>
        <strain evidence="1 2">DSM 4582</strain>
    </source>
</reference>
<comment type="caution">
    <text evidence="1">The sequence shown here is derived from an EMBL/GenBank/DDBJ whole genome shotgun (WGS) entry which is preliminary data.</text>
</comment>
<accession>D4E476</accession>
<dbReference type="AlphaFoldDB" id="D4E476"/>
<dbReference type="EMBL" id="ADBY01000048">
    <property type="protein sequence ID" value="EFE95285.1"/>
    <property type="molecule type" value="Genomic_DNA"/>
</dbReference>
<dbReference type="HOGENOM" id="CLU_086407_4_2_6"/>
<dbReference type="Pfam" id="PF04229">
    <property type="entry name" value="GrpB"/>
    <property type="match status" value="1"/>
</dbReference>
<dbReference type="Gene3D" id="3.30.460.10">
    <property type="entry name" value="Beta Polymerase, domain 2"/>
    <property type="match status" value="1"/>
</dbReference>
<keyword evidence="2" id="KW-1185">Reference proteome</keyword>
<sequence length="205" mass="22911">MLRVAGGVVPGADVVASIYFSYSYANNLTEKKEAFMREIVVEPYDEKWPAMFNAENFLLQALLGDVARKVHHIGSTSVPGLSAKPVIDILLEVVDINQLDKCNSAMVDAGYVARGENGIAGRRYFIKGGDQRSHQVHAFSVGDIQILKHLSFRDYLRKNSDIASDYAEIKRTAALLCKNDAHRYSALKTNFIERHLQLALIDLER</sequence>
<dbReference type="InterPro" id="IPR043519">
    <property type="entry name" value="NT_sf"/>
</dbReference>
<name>D4E476_SEROD</name>
<evidence type="ECO:0008006" key="3">
    <source>
        <dbReference type="Google" id="ProtNLM"/>
    </source>
</evidence>
<evidence type="ECO:0000313" key="1">
    <source>
        <dbReference type="EMBL" id="EFE95285.1"/>
    </source>
</evidence>
<evidence type="ECO:0000313" key="2">
    <source>
        <dbReference type="Proteomes" id="UP000005723"/>
    </source>
</evidence>
<dbReference type="STRING" id="667129.HMPREF0758_2976"/>
<proteinExistence type="predicted"/>
<protein>
    <recommendedName>
        <fullName evidence="3">GrpB family protein</fullName>
    </recommendedName>
</protein>
<dbReference type="PANTHER" id="PTHR34822">
    <property type="entry name" value="GRPB DOMAIN PROTEIN (AFU_ORTHOLOGUE AFUA_1G01530)"/>
    <property type="match status" value="1"/>
</dbReference>
<gene>
    <name evidence="1" type="ORF">HMPREF0758_2976</name>
</gene>
<dbReference type="Proteomes" id="UP000005723">
    <property type="component" value="Unassembled WGS sequence"/>
</dbReference>
<dbReference type="PANTHER" id="PTHR34822:SF1">
    <property type="entry name" value="GRPB FAMILY PROTEIN"/>
    <property type="match status" value="1"/>
</dbReference>
<organism evidence="1 2">
    <name type="scientific">Serratia odorifera DSM 4582</name>
    <dbReference type="NCBI Taxonomy" id="667129"/>
    <lineage>
        <taxon>Bacteria</taxon>
        <taxon>Pseudomonadati</taxon>
        <taxon>Pseudomonadota</taxon>
        <taxon>Gammaproteobacteria</taxon>
        <taxon>Enterobacterales</taxon>
        <taxon>Yersiniaceae</taxon>
        <taxon>Serratia</taxon>
    </lineage>
</organism>